<dbReference type="PANTHER" id="PTHR11795">
    <property type="entry name" value="BRANCHED-CHAIN AMINO ACID TRANSPORT SYSTEM PERMEASE PROTEIN LIVH"/>
    <property type="match status" value="1"/>
</dbReference>
<dbReference type="EMBL" id="BAABGJ010000079">
    <property type="protein sequence ID" value="GAA4353799.1"/>
    <property type="molecule type" value="Genomic_DNA"/>
</dbReference>
<dbReference type="PANTHER" id="PTHR11795:SF371">
    <property type="entry name" value="HIGH-AFFINITY BRANCHED-CHAIN AMINO ACID TRANSPORT SYSTEM PERMEASE PROTEIN LIVH"/>
    <property type="match status" value="1"/>
</dbReference>
<sequence length="298" mass="31572">MLLIQQLLNGLVMGSVYGLFALGFTLLFGVNHVLNMAYGSVFMWGAFAGLYAVTVLSVSFPVALLIGMAVGGVISVLLDLLAFRPLRRRNAPDFSTIASSIGANLVLLTLAQKVSGTQVMRFPFDTFPTVILQAFGLRIQLLQLIVIAIAVGTVLALVYMLYRTGFGRRIRAVAFSERASRLLGIDAGLVDMQVFFVSGALAGIAGVLIGLAFNSVHYMMGEPFLMQAFVAIILGGLGSIPGALLGGLVMGIVQSLSYAYISSAAAEAITFAVLFAIILVRPTGLLGKASTVMRVQRQ</sequence>
<comment type="similarity">
    <text evidence="9">Belongs to the binding-protein-dependent transport system permease family. LivHM subfamily.</text>
</comment>
<feature type="transmembrane region" description="Helical" evidence="10">
    <location>
        <begin position="194"/>
        <end position="216"/>
    </location>
</feature>
<evidence type="ECO:0000256" key="3">
    <source>
        <dbReference type="ARBA" id="ARBA00022475"/>
    </source>
</evidence>
<feature type="transmembrane region" description="Helical" evidence="10">
    <location>
        <begin position="94"/>
        <end position="111"/>
    </location>
</feature>
<reference evidence="12" key="1">
    <citation type="journal article" date="2019" name="Int. J. Syst. Evol. Microbiol.">
        <title>The Global Catalogue of Microorganisms (GCM) 10K type strain sequencing project: providing services to taxonomists for standard genome sequencing and annotation.</title>
        <authorList>
            <consortium name="The Broad Institute Genomics Platform"/>
            <consortium name="The Broad Institute Genome Sequencing Center for Infectious Disease"/>
            <person name="Wu L."/>
            <person name="Ma J."/>
        </authorList>
    </citation>
    <scope>NUCLEOTIDE SEQUENCE [LARGE SCALE GENOMIC DNA]</scope>
    <source>
        <strain evidence="12">JCM 17804</strain>
    </source>
</reference>
<feature type="transmembrane region" description="Helical" evidence="10">
    <location>
        <begin position="258"/>
        <end position="280"/>
    </location>
</feature>
<comment type="caution">
    <text evidence="11">The sequence shown here is derived from an EMBL/GenBank/DDBJ whole genome shotgun (WGS) entry which is preliminary data.</text>
</comment>
<keyword evidence="8 10" id="KW-0472">Membrane</keyword>
<dbReference type="InterPro" id="IPR052157">
    <property type="entry name" value="BCAA_transport_permease"/>
</dbReference>
<keyword evidence="4" id="KW-0997">Cell inner membrane</keyword>
<evidence type="ECO:0000256" key="9">
    <source>
        <dbReference type="ARBA" id="ARBA00037998"/>
    </source>
</evidence>
<feature type="transmembrane region" description="Helical" evidence="10">
    <location>
        <begin position="228"/>
        <end position="252"/>
    </location>
</feature>
<evidence type="ECO:0000256" key="1">
    <source>
        <dbReference type="ARBA" id="ARBA00004651"/>
    </source>
</evidence>
<evidence type="ECO:0000313" key="11">
    <source>
        <dbReference type="EMBL" id="GAA4353799.1"/>
    </source>
</evidence>
<dbReference type="Pfam" id="PF02653">
    <property type="entry name" value="BPD_transp_2"/>
    <property type="match status" value="1"/>
</dbReference>
<dbReference type="InterPro" id="IPR001851">
    <property type="entry name" value="ABC_transp_permease"/>
</dbReference>
<dbReference type="RefSeq" id="WP_345540692.1">
    <property type="nucleotide sequence ID" value="NZ_BAABGJ010000079.1"/>
</dbReference>
<proteinExistence type="inferred from homology"/>
<gene>
    <name evidence="11" type="ORF">GCM10023165_44420</name>
</gene>
<keyword evidence="5 10" id="KW-0812">Transmembrane</keyword>
<keyword evidence="6" id="KW-0029">Amino-acid transport</keyword>
<protein>
    <submittedName>
        <fullName evidence="11">Branched-chain amino acid ABC transporter permease</fullName>
    </submittedName>
</protein>
<dbReference type="CDD" id="cd06582">
    <property type="entry name" value="TM_PBP1_LivH_like"/>
    <property type="match status" value="1"/>
</dbReference>
<accession>A0ABP8I960</accession>
<keyword evidence="2" id="KW-0813">Transport</keyword>
<comment type="subcellular location">
    <subcellularLocation>
        <location evidence="1">Cell membrane</location>
        <topology evidence="1">Multi-pass membrane protein</topology>
    </subcellularLocation>
</comment>
<organism evidence="11 12">
    <name type="scientific">Variovorax defluvii</name>
    <dbReference type="NCBI Taxonomy" id="913761"/>
    <lineage>
        <taxon>Bacteria</taxon>
        <taxon>Pseudomonadati</taxon>
        <taxon>Pseudomonadota</taxon>
        <taxon>Betaproteobacteria</taxon>
        <taxon>Burkholderiales</taxon>
        <taxon>Comamonadaceae</taxon>
        <taxon>Variovorax</taxon>
    </lineage>
</organism>
<evidence type="ECO:0000256" key="2">
    <source>
        <dbReference type="ARBA" id="ARBA00022448"/>
    </source>
</evidence>
<feature type="transmembrane region" description="Helical" evidence="10">
    <location>
        <begin position="141"/>
        <end position="162"/>
    </location>
</feature>
<evidence type="ECO:0000256" key="4">
    <source>
        <dbReference type="ARBA" id="ARBA00022519"/>
    </source>
</evidence>
<feature type="transmembrane region" description="Helical" evidence="10">
    <location>
        <begin position="7"/>
        <end position="30"/>
    </location>
</feature>
<keyword evidence="3" id="KW-1003">Cell membrane</keyword>
<keyword evidence="7 10" id="KW-1133">Transmembrane helix</keyword>
<evidence type="ECO:0000313" key="12">
    <source>
        <dbReference type="Proteomes" id="UP001500975"/>
    </source>
</evidence>
<keyword evidence="12" id="KW-1185">Reference proteome</keyword>
<feature type="transmembrane region" description="Helical" evidence="10">
    <location>
        <begin position="36"/>
        <end position="56"/>
    </location>
</feature>
<evidence type="ECO:0000256" key="5">
    <source>
        <dbReference type="ARBA" id="ARBA00022692"/>
    </source>
</evidence>
<evidence type="ECO:0000256" key="6">
    <source>
        <dbReference type="ARBA" id="ARBA00022970"/>
    </source>
</evidence>
<evidence type="ECO:0000256" key="8">
    <source>
        <dbReference type="ARBA" id="ARBA00023136"/>
    </source>
</evidence>
<evidence type="ECO:0000256" key="10">
    <source>
        <dbReference type="SAM" id="Phobius"/>
    </source>
</evidence>
<evidence type="ECO:0000256" key="7">
    <source>
        <dbReference type="ARBA" id="ARBA00022989"/>
    </source>
</evidence>
<dbReference type="Proteomes" id="UP001500975">
    <property type="component" value="Unassembled WGS sequence"/>
</dbReference>
<name>A0ABP8I960_9BURK</name>